<dbReference type="Pfam" id="PF00460">
    <property type="entry name" value="Flg_bb_rod"/>
    <property type="match status" value="1"/>
</dbReference>
<comment type="subcellular location">
    <subcellularLocation>
        <location evidence="1">Bacterial flagellum</location>
    </subcellularLocation>
    <subcellularLocation>
        <location evidence="2">Secreted</location>
    </subcellularLocation>
</comment>
<dbReference type="PRINTS" id="PR01005">
    <property type="entry name" value="FLGHOOKAP1"/>
</dbReference>
<gene>
    <name evidence="10" type="primary">flgK</name>
    <name evidence="10" type="ORF">K239x_22050</name>
</gene>
<dbReference type="InterPro" id="IPR001444">
    <property type="entry name" value="Flag_bb_rod_N"/>
</dbReference>
<proteinExistence type="inferred from homology"/>
<feature type="domain" description="Flagellar basal body rod protein N-terminal" evidence="7">
    <location>
        <begin position="7"/>
        <end position="33"/>
    </location>
</feature>
<dbReference type="RefSeq" id="WP_145417754.1">
    <property type="nucleotide sequence ID" value="NZ_CP036526.1"/>
</dbReference>
<dbReference type="InterPro" id="IPR053927">
    <property type="entry name" value="FlgK_helical"/>
</dbReference>
<dbReference type="GO" id="GO:0005198">
    <property type="term" value="F:structural molecule activity"/>
    <property type="evidence" value="ECO:0007669"/>
    <property type="project" value="InterPro"/>
</dbReference>
<evidence type="ECO:0000256" key="5">
    <source>
        <dbReference type="ARBA" id="ARBA00022525"/>
    </source>
</evidence>
<dbReference type="EMBL" id="CP036526">
    <property type="protein sequence ID" value="QDT10249.1"/>
    <property type="molecule type" value="Genomic_DNA"/>
</dbReference>
<dbReference type="AlphaFoldDB" id="A0A517NT11"/>
<dbReference type="PANTHER" id="PTHR30033:SF1">
    <property type="entry name" value="FLAGELLAR HOOK-ASSOCIATED PROTEIN 1"/>
    <property type="match status" value="1"/>
</dbReference>
<keyword evidence="10" id="KW-0966">Cell projection</keyword>
<organism evidence="10 11">
    <name type="scientific">Stieleria marina</name>
    <dbReference type="NCBI Taxonomy" id="1930275"/>
    <lineage>
        <taxon>Bacteria</taxon>
        <taxon>Pseudomonadati</taxon>
        <taxon>Planctomycetota</taxon>
        <taxon>Planctomycetia</taxon>
        <taxon>Pirellulales</taxon>
        <taxon>Pirellulaceae</taxon>
        <taxon>Stieleria</taxon>
    </lineage>
</organism>
<accession>A0A517NT11</accession>
<dbReference type="GO" id="GO:0009424">
    <property type="term" value="C:bacterial-type flagellum hook"/>
    <property type="evidence" value="ECO:0007669"/>
    <property type="project" value="InterPro"/>
</dbReference>
<sequence>MPDFSLGLSALRSSQHALEVISNNIANANTEGYHRQTTHLEALPSNDRGGIRTGAGVKVNYIERVRNRITESSLTDVIADVSHVDQLLELEKQIEASFLNGSASLGEELDQFFGEISKLTASPDEPAQRSAVIESGSRLAGVLRQTSGQLEDLKSAVEFQITQEIEILNQEMITLSDLNVKIQELTAQGAQPNAELDARDALLNKIAKIVGITRNDYNSGELNLRIGTVAIQQTSEANQFSLTEPADGELALQMDDSDRSVQLEGGRLAALFEIYNSTIPKYEQKLDDIATGLVREVDSVHATGVGSDGPFRNLIGSRVVGESNLPLNQTSTVFPISAGDLTVSIIETDGTRRNETISIDPAVDSLEDVAAKLAGITDLSASVNLTTNQLQLYSAEGVTFDFTGSIETRPALDSFTGTSVPTFSGDYTGVDTQDRSFAIVGSGEVGISDNLFLNIYDDSGTLVNEVNIGNGYEAGTAIDTGDGLSVSLSRGSVNTGDQFQTRLTKQPDETGILAALGINSFFSGVNAKTIDVDTQISQNHERFASGKSGDAADTTNLFRFGDLENLKALPGDLTFTEFINEVTIEIGFQVNTSQSLSTSLHSLELRLEQEQGAYSGVDLNEEMVYLQQFQKSYEAAARVIQVTDEILDELFSIFR</sequence>
<dbReference type="Proteomes" id="UP000319817">
    <property type="component" value="Chromosome"/>
</dbReference>
<dbReference type="NCBIfam" id="TIGR02492">
    <property type="entry name" value="flgK_ends"/>
    <property type="match status" value="1"/>
</dbReference>
<dbReference type="InterPro" id="IPR002371">
    <property type="entry name" value="FlgK"/>
</dbReference>
<protein>
    <recommendedName>
        <fullName evidence="4">Flagellar hook-associated protein 1</fullName>
    </recommendedName>
</protein>
<evidence type="ECO:0000256" key="6">
    <source>
        <dbReference type="ARBA" id="ARBA00023143"/>
    </source>
</evidence>
<comment type="similarity">
    <text evidence="3">Belongs to the flagella basal body rod proteins family.</text>
</comment>
<evidence type="ECO:0000256" key="2">
    <source>
        <dbReference type="ARBA" id="ARBA00004613"/>
    </source>
</evidence>
<keyword evidence="10" id="KW-0282">Flagellum</keyword>
<evidence type="ECO:0000259" key="8">
    <source>
        <dbReference type="Pfam" id="PF06429"/>
    </source>
</evidence>
<feature type="domain" description="Flagellar hook-associated protein FlgK helical" evidence="9">
    <location>
        <begin position="92"/>
        <end position="309"/>
    </location>
</feature>
<feature type="domain" description="Flagellar basal-body/hook protein C-terminal" evidence="8">
    <location>
        <begin position="614"/>
        <end position="650"/>
    </location>
</feature>
<evidence type="ECO:0000256" key="3">
    <source>
        <dbReference type="ARBA" id="ARBA00009677"/>
    </source>
</evidence>
<keyword evidence="10" id="KW-0969">Cilium</keyword>
<dbReference type="GO" id="GO:0005576">
    <property type="term" value="C:extracellular region"/>
    <property type="evidence" value="ECO:0007669"/>
    <property type="project" value="UniProtKB-SubCell"/>
</dbReference>
<keyword evidence="11" id="KW-1185">Reference proteome</keyword>
<evidence type="ECO:0000259" key="7">
    <source>
        <dbReference type="Pfam" id="PF00460"/>
    </source>
</evidence>
<keyword evidence="6" id="KW-0975">Bacterial flagellum</keyword>
<evidence type="ECO:0000313" key="10">
    <source>
        <dbReference type="EMBL" id="QDT10249.1"/>
    </source>
</evidence>
<dbReference type="OrthoDB" id="9802553at2"/>
<name>A0A517NT11_9BACT</name>
<evidence type="ECO:0000256" key="4">
    <source>
        <dbReference type="ARBA" id="ARBA00016244"/>
    </source>
</evidence>
<dbReference type="Pfam" id="PF22638">
    <property type="entry name" value="FlgK_D1"/>
    <property type="match status" value="1"/>
</dbReference>
<dbReference type="GO" id="GO:0044780">
    <property type="term" value="P:bacterial-type flagellum assembly"/>
    <property type="evidence" value="ECO:0007669"/>
    <property type="project" value="InterPro"/>
</dbReference>
<dbReference type="SUPFAM" id="SSF64518">
    <property type="entry name" value="Phase 1 flagellin"/>
    <property type="match status" value="1"/>
</dbReference>
<evidence type="ECO:0000259" key="9">
    <source>
        <dbReference type="Pfam" id="PF22638"/>
    </source>
</evidence>
<evidence type="ECO:0000313" key="11">
    <source>
        <dbReference type="Proteomes" id="UP000319817"/>
    </source>
</evidence>
<dbReference type="Pfam" id="PF06429">
    <property type="entry name" value="Flg_bbr_C"/>
    <property type="match status" value="1"/>
</dbReference>
<dbReference type="InterPro" id="IPR010930">
    <property type="entry name" value="Flg_bb/hook_C_dom"/>
</dbReference>
<evidence type="ECO:0000256" key="1">
    <source>
        <dbReference type="ARBA" id="ARBA00004365"/>
    </source>
</evidence>
<reference evidence="10 11" key="1">
    <citation type="submission" date="2019-02" db="EMBL/GenBank/DDBJ databases">
        <title>Deep-cultivation of Planctomycetes and their phenomic and genomic characterization uncovers novel biology.</title>
        <authorList>
            <person name="Wiegand S."/>
            <person name="Jogler M."/>
            <person name="Boedeker C."/>
            <person name="Pinto D."/>
            <person name="Vollmers J."/>
            <person name="Rivas-Marin E."/>
            <person name="Kohn T."/>
            <person name="Peeters S.H."/>
            <person name="Heuer A."/>
            <person name="Rast P."/>
            <person name="Oberbeckmann S."/>
            <person name="Bunk B."/>
            <person name="Jeske O."/>
            <person name="Meyerdierks A."/>
            <person name="Storesund J.E."/>
            <person name="Kallscheuer N."/>
            <person name="Luecker S."/>
            <person name="Lage O.M."/>
            <person name="Pohl T."/>
            <person name="Merkel B.J."/>
            <person name="Hornburger P."/>
            <person name="Mueller R.-W."/>
            <person name="Bruemmer F."/>
            <person name="Labrenz M."/>
            <person name="Spormann A.M."/>
            <person name="Op den Camp H."/>
            <person name="Overmann J."/>
            <person name="Amann R."/>
            <person name="Jetten M.S.M."/>
            <person name="Mascher T."/>
            <person name="Medema M.H."/>
            <person name="Devos D.P."/>
            <person name="Kaster A.-K."/>
            <person name="Ovreas L."/>
            <person name="Rohde M."/>
            <person name="Galperin M.Y."/>
            <person name="Jogler C."/>
        </authorList>
    </citation>
    <scope>NUCLEOTIDE SEQUENCE [LARGE SCALE GENOMIC DNA]</scope>
    <source>
        <strain evidence="10 11">K23_9</strain>
    </source>
</reference>
<keyword evidence="5" id="KW-0964">Secreted</keyword>
<dbReference type="PANTHER" id="PTHR30033">
    <property type="entry name" value="FLAGELLAR HOOK-ASSOCIATED PROTEIN 1"/>
    <property type="match status" value="1"/>
</dbReference>